<reference evidence="4" key="1">
    <citation type="submission" date="2019-12" db="EMBL/GenBank/DDBJ databases">
        <title>Actinomadura physcomitrii sp. nov., a novel actinomycete isolated from moss [Physcomitrium sphaericum (Ludw) Fuernr].</title>
        <authorList>
            <person name="Zhuang X."/>
        </authorList>
    </citation>
    <scope>NUCLEOTIDE SEQUENCE [LARGE SCALE GENOMIC DNA]</scope>
    <source>
        <strain evidence="4">LD22</strain>
    </source>
</reference>
<organism evidence="4 5">
    <name type="scientific">Actinomadura physcomitrii</name>
    <dbReference type="NCBI Taxonomy" id="2650748"/>
    <lineage>
        <taxon>Bacteria</taxon>
        <taxon>Bacillati</taxon>
        <taxon>Actinomycetota</taxon>
        <taxon>Actinomycetes</taxon>
        <taxon>Streptosporangiales</taxon>
        <taxon>Thermomonosporaceae</taxon>
        <taxon>Actinomadura</taxon>
    </lineage>
</organism>
<dbReference type="Pfam" id="PF13385">
    <property type="entry name" value="Laminin_G_3"/>
    <property type="match status" value="2"/>
</dbReference>
<dbReference type="InterPro" id="IPR013320">
    <property type="entry name" value="ConA-like_dom_sf"/>
</dbReference>
<evidence type="ECO:0000259" key="3">
    <source>
        <dbReference type="SMART" id="SM00560"/>
    </source>
</evidence>
<keyword evidence="1" id="KW-0732">Signal</keyword>
<dbReference type="Proteomes" id="UP000462055">
    <property type="component" value="Unassembled WGS sequence"/>
</dbReference>
<accession>A0A6I4MRJ2</accession>
<dbReference type="AlphaFoldDB" id="A0A6I4MRJ2"/>
<dbReference type="InterPro" id="IPR042837">
    <property type="entry name" value="PTX3"/>
</dbReference>
<keyword evidence="2" id="KW-1015">Disulfide bond</keyword>
<dbReference type="EMBL" id="WBMS02000088">
    <property type="protein sequence ID" value="MWA07610.1"/>
    <property type="molecule type" value="Genomic_DNA"/>
</dbReference>
<dbReference type="SUPFAM" id="SSF49899">
    <property type="entry name" value="Concanavalin A-like lectins/glucanases"/>
    <property type="match status" value="2"/>
</dbReference>
<sequence>MSYCSRAPVEFGGSLLRDHVQSALDKGYGTITFGLKAYSESSMDWWKRFAEDAYLSIQYNNPPKQPDTDDMHAIPGTKCVNAPDAKTVNEIPTVYAILNDPDTEDKNKVQAQFTLHWADKPDGSDWGPKWTSALTGAAKTGGSEFQKELPSTIPQKTKIGWGVRAWDGEQWGPWSYDGAQTGCYFYYDPSRPAKPVITSPDYPQDENWHGAVGEPGRFHISDTAGVADRYVIRMNEGPAQTITTSGGTARDVVVAPTRSGPNFLTVQAFAPSDQNGALVSYEFRANTGSDPSARFTMDEDAGTTAVTAASPGTAAWLRGNAVLGGAGKNGTALSLDGVYGFAEAGLPQIDSTKSFTVSAWVKPTAFGMNNVLAQNGNSQSGFQLGIEPQGQPVFKKPATDTNDGGGTWQSAMSDTPLITGQWAHLTGVYDQAAKQYRLYVNGELKATAAGVTPLASGGSFQIGRSLYNGNFLNYWAGGIDDVAVFSQALSDTQVQQLSSGTVPDSAGLKAHWTMDEKQGSARVYSPADPIKATLGSGTTTGVAGQAGNALRLDGTTNGYAASDRPLINTRRSFAVAAWVKLDAAPSGDAAVLSAEGNRTSAFSLKYVKSTGRWAFTYAGGDNDTPQIFQAVSPQAAKTGEWTH</sequence>
<proteinExistence type="predicted"/>
<keyword evidence="5" id="KW-1185">Reference proteome</keyword>
<dbReference type="Gene3D" id="2.60.120.200">
    <property type="match status" value="2"/>
</dbReference>
<evidence type="ECO:0000256" key="1">
    <source>
        <dbReference type="ARBA" id="ARBA00022729"/>
    </source>
</evidence>
<dbReference type="PANTHER" id="PTHR46943:SF1">
    <property type="entry name" value="PENTRAXIN-RELATED PROTEIN PTX3"/>
    <property type="match status" value="1"/>
</dbReference>
<name>A0A6I4MRJ2_9ACTN</name>
<evidence type="ECO:0000256" key="2">
    <source>
        <dbReference type="ARBA" id="ARBA00023157"/>
    </source>
</evidence>
<protein>
    <recommendedName>
        <fullName evidence="3">LamG-like jellyroll fold domain-containing protein</fullName>
    </recommendedName>
</protein>
<dbReference type="SMART" id="SM00560">
    <property type="entry name" value="LamGL"/>
    <property type="match status" value="1"/>
</dbReference>
<gene>
    <name evidence="4" type="ORF">F8568_046340</name>
</gene>
<comment type="caution">
    <text evidence="4">The sequence shown here is derived from an EMBL/GenBank/DDBJ whole genome shotgun (WGS) entry which is preliminary data.</text>
</comment>
<dbReference type="PANTHER" id="PTHR46943">
    <property type="entry name" value="PENTRAXIN-RELATED PROTEIN PTX3"/>
    <property type="match status" value="1"/>
</dbReference>
<dbReference type="GO" id="GO:0006955">
    <property type="term" value="P:immune response"/>
    <property type="evidence" value="ECO:0007669"/>
    <property type="project" value="InterPro"/>
</dbReference>
<feature type="domain" description="LamG-like jellyroll fold" evidence="3">
    <location>
        <begin position="353"/>
        <end position="492"/>
    </location>
</feature>
<evidence type="ECO:0000313" key="4">
    <source>
        <dbReference type="EMBL" id="MWA07610.1"/>
    </source>
</evidence>
<dbReference type="InterPro" id="IPR006558">
    <property type="entry name" value="LamG-like"/>
</dbReference>
<evidence type="ECO:0000313" key="5">
    <source>
        <dbReference type="Proteomes" id="UP000462055"/>
    </source>
</evidence>